<dbReference type="RefSeq" id="WP_229535936.1">
    <property type="nucleotide sequence ID" value="NZ_JAJHJB010000023.1"/>
</dbReference>
<comment type="similarity">
    <text evidence="1">Belongs to the GerABKA family.</text>
</comment>
<keyword evidence="5" id="KW-1185">Reference proteome</keyword>
<reference evidence="4" key="1">
    <citation type="submission" date="2021-11" db="EMBL/GenBank/DDBJ databases">
        <title>Description of a new species Pelosinus isolated from the bottom sediments of Lake Baikal.</title>
        <authorList>
            <person name="Zakharyuk A."/>
        </authorList>
    </citation>
    <scope>NUCLEOTIDE SEQUENCE</scope>
    <source>
        <strain evidence="4">Bkl1</strain>
    </source>
</reference>
<gene>
    <name evidence="4" type="ORF">LMF89_16010</name>
</gene>
<dbReference type="PANTHER" id="PTHR22550:SF5">
    <property type="entry name" value="LEUCINE ZIPPER PROTEIN 4"/>
    <property type="match status" value="1"/>
</dbReference>
<feature type="transmembrane region" description="Helical" evidence="3">
    <location>
        <begin position="357"/>
        <end position="377"/>
    </location>
</feature>
<evidence type="ECO:0000256" key="3">
    <source>
        <dbReference type="SAM" id="Phobius"/>
    </source>
</evidence>
<dbReference type="InterPro" id="IPR004995">
    <property type="entry name" value="Spore_Ger"/>
</dbReference>
<proteinExistence type="inferred from homology"/>
<feature type="transmembrane region" description="Helical" evidence="3">
    <location>
        <begin position="478"/>
        <end position="499"/>
    </location>
</feature>
<evidence type="ECO:0000313" key="4">
    <source>
        <dbReference type="EMBL" id="MCC5466852.1"/>
    </source>
</evidence>
<dbReference type="InterPro" id="IPR050768">
    <property type="entry name" value="UPF0353/GerABKA_families"/>
</dbReference>
<evidence type="ECO:0000256" key="2">
    <source>
        <dbReference type="ARBA" id="ARBA00023136"/>
    </source>
</evidence>
<dbReference type="Pfam" id="PF03323">
    <property type="entry name" value="GerA"/>
    <property type="match status" value="1"/>
</dbReference>
<organism evidence="4 5">
    <name type="scientific">Pelosinus baikalensis</name>
    <dbReference type="NCBI Taxonomy" id="2892015"/>
    <lineage>
        <taxon>Bacteria</taxon>
        <taxon>Bacillati</taxon>
        <taxon>Bacillota</taxon>
        <taxon>Negativicutes</taxon>
        <taxon>Selenomonadales</taxon>
        <taxon>Sporomusaceae</taxon>
        <taxon>Pelosinus</taxon>
    </lineage>
</organism>
<protein>
    <submittedName>
        <fullName evidence="4">Spore germination protein</fullName>
    </submittedName>
</protein>
<keyword evidence="3" id="KW-0812">Transmembrane</keyword>
<name>A0ABS8HUL9_9FIRM</name>
<dbReference type="Proteomes" id="UP001165492">
    <property type="component" value="Unassembled WGS sequence"/>
</dbReference>
<accession>A0ABS8HUL9</accession>
<dbReference type="EMBL" id="JAJHJB010000023">
    <property type="protein sequence ID" value="MCC5466852.1"/>
    <property type="molecule type" value="Genomic_DNA"/>
</dbReference>
<dbReference type="PIRSF" id="PIRSF005690">
    <property type="entry name" value="GerBA"/>
    <property type="match status" value="1"/>
</dbReference>
<evidence type="ECO:0000313" key="5">
    <source>
        <dbReference type="Proteomes" id="UP001165492"/>
    </source>
</evidence>
<keyword evidence="3" id="KW-1133">Transmembrane helix</keyword>
<sequence>MRRMKCPRIRKLSADRPDASIQQAEKELTKLQKMTRQSTVFGEEIEDLVDQLRQVAAPSSEPFIFTSILEENKKLLQSIFKDCGDIEFRNFDAGGKSALLVYLEGMADTSNLERNVIKPLMSQTGPDNPNTGNLSEIFTTMKSISEHILGASSVSVLTKASAAIEAVMMGNALLLIDGLSEGLSISAIKYVKRNIGGANNEHILRGPNEAFNEGLTDNIVLIRRRSRDTNIKVQILKVGERTKNSIALLYAANLVKPGLVEEVERRIKLIDTDKVLASAKIEEFIVDHPWSPFPQVQTTERPDKVLAALYEGRVGLILDGTPATLLVPCTYNVLMQSPDDYTIQPVIASLIRLTRNVTAFIAIYLPAIYVSVVSYHPGMLPTTMAISVAELRARTPFPSFLEAIMMEILLEVFQEAIVRLPQRLSGAATMLGAFMVGTTIVQAGLINPLLVVVVAITAISSYSMPSYTFNLALRWLRIPMLVLASILGLYGVIIGILAVTIHACSLRSFGESYIGGLFDITLLSDWKDGVVRLPSKLLKERPKEFGSKDQTRGGEEDG</sequence>
<comment type="caution">
    <text evidence="4">The sequence shown here is derived from an EMBL/GenBank/DDBJ whole genome shotgun (WGS) entry which is preliminary data.</text>
</comment>
<keyword evidence="2 3" id="KW-0472">Membrane</keyword>
<evidence type="ECO:0000256" key="1">
    <source>
        <dbReference type="ARBA" id="ARBA00005278"/>
    </source>
</evidence>
<feature type="transmembrane region" description="Helical" evidence="3">
    <location>
        <begin position="430"/>
        <end position="458"/>
    </location>
</feature>
<dbReference type="PANTHER" id="PTHR22550">
    <property type="entry name" value="SPORE GERMINATION PROTEIN"/>
    <property type="match status" value="1"/>
</dbReference>